<dbReference type="InterPro" id="IPR001761">
    <property type="entry name" value="Peripla_BP/Lac1_sug-bd_dom"/>
</dbReference>
<dbReference type="STRING" id="258515.SAMN05192585_13632"/>
<dbReference type="InterPro" id="IPR010982">
    <property type="entry name" value="Lambda_DNA-bd_dom_sf"/>
</dbReference>
<feature type="domain" description="HTH lacI-type" evidence="5">
    <location>
        <begin position="3"/>
        <end position="58"/>
    </location>
</feature>
<keyword evidence="7" id="KW-1185">Reference proteome</keyword>
<dbReference type="Proteomes" id="UP000199182">
    <property type="component" value="Unassembled WGS sequence"/>
</dbReference>
<dbReference type="Pfam" id="PF00356">
    <property type="entry name" value="LacI"/>
    <property type="match status" value="1"/>
</dbReference>
<gene>
    <name evidence="6" type="ORF">SAMN05192585_13632</name>
</gene>
<name>A0A1H0EWH8_9FIRM</name>
<evidence type="ECO:0000313" key="6">
    <source>
        <dbReference type="EMBL" id="SDN86666.1"/>
    </source>
</evidence>
<protein>
    <submittedName>
        <fullName evidence="6">Transcriptional regulator, LacI family</fullName>
    </submittedName>
</protein>
<keyword evidence="4" id="KW-0804">Transcription</keyword>
<dbReference type="Gene3D" id="3.40.50.2300">
    <property type="match status" value="2"/>
</dbReference>
<dbReference type="AlphaFoldDB" id="A0A1H0EWH8"/>
<evidence type="ECO:0000256" key="3">
    <source>
        <dbReference type="ARBA" id="ARBA00023125"/>
    </source>
</evidence>
<dbReference type="GO" id="GO:0003700">
    <property type="term" value="F:DNA-binding transcription factor activity"/>
    <property type="evidence" value="ECO:0007669"/>
    <property type="project" value="TreeGrafter"/>
</dbReference>
<dbReference type="InterPro" id="IPR000843">
    <property type="entry name" value="HTH_LacI"/>
</dbReference>
<evidence type="ECO:0000259" key="5">
    <source>
        <dbReference type="PROSITE" id="PS50932"/>
    </source>
</evidence>
<dbReference type="GO" id="GO:0000976">
    <property type="term" value="F:transcription cis-regulatory region binding"/>
    <property type="evidence" value="ECO:0007669"/>
    <property type="project" value="TreeGrafter"/>
</dbReference>
<proteinExistence type="predicted"/>
<dbReference type="PROSITE" id="PS50932">
    <property type="entry name" value="HTH_LACI_2"/>
    <property type="match status" value="1"/>
</dbReference>
<keyword evidence="1" id="KW-0678">Repressor</keyword>
<keyword evidence="2" id="KW-0805">Transcription regulation</keyword>
<evidence type="ECO:0000313" key="7">
    <source>
        <dbReference type="Proteomes" id="UP000199182"/>
    </source>
</evidence>
<sequence length="341" mass="37735">MRTTIKDIANKTNLSITTVSLVLNNKGTKISEKTKQMVLDAAEELRYRPNQLAIGLVKRHTQTIGLVLPDLTNSFYAELFKAVGEGAAQSNYHVVLCSSGNQTSQELNNIDMLIDKGVDGIILATVQESTEQDIEEACRCAEQNGVAMVLVDRPSSYGRVGCVSLDNATGGYIAVKHLIDCGHTNIGFVTGPESFPLTQERLEGAKRAMQEAGVAFHEAWCFEGDYQFNGGARGAEYFYDSHVTAVFVFNDMMTFAFIRRMEELGSRIPQDISVVGFDDVQFSELMKVSTVHQPVYEMGVNAARMVIKAVEQPGECVHKIFVPSLKIRETTKMITHEYAER</sequence>
<organism evidence="6 7">
    <name type="scientific">Acetanaerobacterium elongatum</name>
    <dbReference type="NCBI Taxonomy" id="258515"/>
    <lineage>
        <taxon>Bacteria</taxon>
        <taxon>Bacillati</taxon>
        <taxon>Bacillota</taxon>
        <taxon>Clostridia</taxon>
        <taxon>Eubacteriales</taxon>
        <taxon>Oscillospiraceae</taxon>
        <taxon>Acetanaerobacterium</taxon>
    </lineage>
</organism>
<dbReference type="OrthoDB" id="308642at2"/>
<dbReference type="SUPFAM" id="SSF47413">
    <property type="entry name" value="lambda repressor-like DNA-binding domains"/>
    <property type="match status" value="1"/>
</dbReference>
<keyword evidence="3" id="KW-0238">DNA-binding</keyword>
<dbReference type="CDD" id="cd06267">
    <property type="entry name" value="PBP1_LacI_sugar_binding-like"/>
    <property type="match status" value="1"/>
</dbReference>
<dbReference type="SMART" id="SM00354">
    <property type="entry name" value="HTH_LACI"/>
    <property type="match status" value="1"/>
</dbReference>
<dbReference type="PANTHER" id="PTHR30146">
    <property type="entry name" value="LACI-RELATED TRANSCRIPTIONAL REPRESSOR"/>
    <property type="match status" value="1"/>
</dbReference>
<dbReference type="SUPFAM" id="SSF53822">
    <property type="entry name" value="Periplasmic binding protein-like I"/>
    <property type="match status" value="1"/>
</dbReference>
<evidence type="ECO:0000256" key="1">
    <source>
        <dbReference type="ARBA" id="ARBA00022491"/>
    </source>
</evidence>
<reference evidence="6 7" key="1">
    <citation type="submission" date="2016-10" db="EMBL/GenBank/DDBJ databases">
        <authorList>
            <person name="de Groot N.N."/>
        </authorList>
    </citation>
    <scope>NUCLEOTIDE SEQUENCE [LARGE SCALE GENOMIC DNA]</scope>
    <source>
        <strain evidence="6 7">CGMCC 1.5012</strain>
    </source>
</reference>
<dbReference type="EMBL" id="FNID01000036">
    <property type="protein sequence ID" value="SDN86666.1"/>
    <property type="molecule type" value="Genomic_DNA"/>
</dbReference>
<dbReference type="InterPro" id="IPR028082">
    <property type="entry name" value="Peripla_BP_I"/>
</dbReference>
<dbReference type="RefSeq" id="WP_092642535.1">
    <property type="nucleotide sequence ID" value="NZ_FNID01000036.1"/>
</dbReference>
<accession>A0A1H0EWH8</accession>
<dbReference type="PANTHER" id="PTHR30146:SF148">
    <property type="entry name" value="HTH-TYPE TRANSCRIPTIONAL REPRESSOR PURR-RELATED"/>
    <property type="match status" value="1"/>
</dbReference>
<dbReference type="CDD" id="cd01392">
    <property type="entry name" value="HTH_LacI"/>
    <property type="match status" value="1"/>
</dbReference>
<evidence type="ECO:0000256" key="4">
    <source>
        <dbReference type="ARBA" id="ARBA00023163"/>
    </source>
</evidence>
<evidence type="ECO:0000256" key="2">
    <source>
        <dbReference type="ARBA" id="ARBA00023015"/>
    </source>
</evidence>
<dbReference type="Pfam" id="PF00532">
    <property type="entry name" value="Peripla_BP_1"/>
    <property type="match status" value="1"/>
</dbReference>
<dbReference type="Gene3D" id="1.10.260.40">
    <property type="entry name" value="lambda repressor-like DNA-binding domains"/>
    <property type="match status" value="1"/>
</dbReference>